<dbReference type="EMBL" id="ML978228">
    <property type="protein sequence ID" value="KAF2027284.1"/>
    <property type="molecule type" value="Genomic_DNA"/>
</dbReference>
<proteinExistence type="predicted"/>
<reference evidence="1" key="1">
    <citation type="journal article" date="2020" name="Stud. Mycol.">
        <title>101 Dothideomycetes genomes: a test case for predicting lifestyles and emergence of pathogens.</title>
        <authorList>
            <person name="Haridas S."/>
            <person name="Albert R."/>
            <person name="Binder M."/>
            <person name="Bloem J."/>
            <person name="Labutti K."/>
            <person name="Salamov A."/>
            <person name="Andreopoulos B."/>
            <person name="Baker S."/>
            <person name="Barry K."/>
            <person name="Bills G."/>
            <person name="Bluhm B."/>
            <person name="Cannon C."/>
            <person name="Castanera R."/>
            <person name="Culley D."/>
            <person name="Daum C."/>
            <person name="Ezra D."/>
            <person name="Gonzalez J."/>
            <person name="Henrissat B."/>
            <person name="Kuo A."/>
            <person name="Liang C."/>
            <person name="Lipzen A."/>
            <person name="Lutzoni F."/>
            <person name="Magnuson J."/>
            <person name="Mondo S."/>
            <person name="Nolan M."/>
            <person name="Ohm R."/>
            <person name="Pangilinan J."/>
            <person name="Park H.-J."/>
            <person name="Ramirez L."/>
            <person name="Alfaro M."/>
            <person name="Sun H."/>
            <person name="Tritt A."/>
            <person name="Yoshinaga Y."/>
            <person name="Zwiers L.-H."/>
            <person name="Turgeon B."/>
            <person name="Goodwin S."/>
            <person name="Spatafora J."/>
            <person name="Crous P."/>
            <person name="Grigoriev I."/>
        </authorList>
    </citation>
    <scope>NUCLEOTIDE SEQUENCE</scope>
    <source>
        <strain evidence="1">CBS 110217</strain>
    </source>
</reference>
<organism evidence="1 2">
    <name type="scientific">Setomelanomma holmii</name>
    <dbReference type="NCBI Taxonomy" id="210430"/>
    <lineage>
        <taxon>Eukaryota</taxon>
        <taxon>Fungi</taxon>
        <taxon>Dikarya</taxon>
        <taxon>Ascomycota</taxon>
        <taxon>Pezizomycotina</taxon>
        <taxon>Dothideomycetes</taxon>
        <taxon>Pleosporomycetidae</taxon>
        <taxon>Pleosporales</taxon>
        <taxon>Pleosporineae</taxon>
        <taxon>Phaeosphaeriaceae</taxon>
        <taxon>Setomelanomma</taxon>
    </lineage>
</organism>
<dbReference type="Proteomes" id="UP000799777">
    <property type="component" value="Unassembled WGS sequence"/>
</dbReference>
<dbReference type="AlphaFoldDB" id="A0A9P4LKR1"/>
<gene>
    <name evidence="1" type="ORF">EK21DRAFT_114915</name>
</gene>
<accession>A0A9P4LKR1</accession>
<name>A0A9P4LKR1_9PLEO</name>
<comment type="caution">
    <text evidence="1">The sequence shown here is derived from an EMBL/GenBank/DDBJ whole genome shotgun (WGS) entry which is preliminary data.</text>
</comment>
<evidence type="ECO:0000313" key="2">
    <source>
        <dbReference type="Proteomes" id="UP000799777"/>
    </source>
</evidence>
<keyword evidence="2" id="KW-1185">Reference proteome</keyword>
<protein>
    <submittedName>
        <fullName evidence="1">Uncharacterized protein</fullName>
    </submittedName>
</protein>
<sequence length="214" mass="23522">MTVTLLANYEHALPALPAKARLPTAATSRLRSPAARCIHLSSTDVLQLYLTKADTFLRSELATSSTLANGFIPATESTLLGTGFSQIRPRIGHKYEVFDDATWATFTFKAGNNTGLQAVRLLKFVRAGSIEGAQEGQIQGLEIEHNEWNWGGMAGNCFIISDWQGTIFCWEDVDDFGRAKGAFVPKEAVRKVLLGYILVKCEEWDMAASKEYAA</sequence>
<evidence type="ECO:0000313" key="1">
    <source>
        <dbReference type="EMBL" id="KAF2027284.1"/>
    </source>
</evidence>